<dbReference type="GO" id="GO:0006893">
    <property type="term" value="P:Golgi to plasma membrane transport"/>
    <property type="evidence" value="ECO:0007669"/>
    <property type="project" value="EnsemblFungi"/>
</dbReference>
<dbReference type="InterPro" id="IPR048625">
    <property type="entry name" value="Sec10_N"/>
</dbReference>
<feature type="domain" description="Exocyst complex component Sec10 N-terminal" evidence="6">
    <location>
        <begin position="55"/>
        <end position="169"/>
    </location>
</feature>
<dbReference type="HOGENOM" id="CLU_008002_1_0_1"/>
<keyword evidence="3" id="KW-0268">Exocytosis</keyword>
<dbReference type="PANTHER" id="PTHR12100">
    <property type="entry name" value="SEC10"/>
    <property type="match status" value="1"/>
</dbReference>
<reference evidence="7 8" key="1">
    <citation type="journal article" date="2011" name="Proc. Natl. Acad. Sci. U.S.A.">
        <title>Evolutionary erosion of yeast sex chromosomes by mating-type switching accidents.</title>
        <authorList>
            <person name="Gordon J.L."/>
            <person name="Armisen D."/>
            <person name="Proux-Wera E."/>
            <person name="Oheigeartaigh S.S."/>
            <person name="Byrne K.P."/>
            <person name="Wolfe K.H."/>
        </authorList>
    </citation>
    <scope>NUCLEOTIDE SEQUENCE [LARGE SCALE GENOMIC DNA]</scope>
    <source>
        <strain evidence="8">ATCC 24235 / CBS 4417 / NBRC 1672 / NRRL Y-8282 / UCD 70-5</strain>
    </source>
</reference>
<comment type="similarity">
    <text evidence="1">Belongs to the SEC10 family.</text>
</comment>
<dbReference type="GO" id="GO:0000145">
    <property type="term" value="C:exocyst"/>
    <property type="evidence" value="ECO:0007669"/>
    <property type="project" value="EnsemblFungi"/>
</dbReference>
<dbReference type="eggNOG" id="KOG3745">
    <property type="taxonomic scope" value="Eukaryota"/>
</dbReference>
<dbReference type="GO" id="GO:0006887">
    <property type="term" value="P:exocytosis"/>
    <property type="evidence" value="ECO:0007669"/>
    <property type="project" value="UniProtKB-KW"/>
</dbReference>
<name>G8BRL8_TETPH</name>
<dbReference type="RefSeq" id="XP_003684828.1">
    <property type="nucleotide sequence ID" value="XM_003684780.1"/>
</dbReference>
<dbReference type="Pfam" id="PF20667">
    <property type="entry name" value="Sec10_N"/>
    <property type="match status" value="1"/>
</dbReference>
<dbReference type="OMA" id="PLCKHHY"/>
<dbReference type="Pfam" id="PF07393">
    <property type="entry name" value="Sec10_HB"/>
    <property type="match status" value="1"/>
</dbReference>
<dbReference type="Proteomes" id="UP000005666">
    <property type="component" value="Chromosome 3"/>
</dbReference>
<evidence type="ECO:0000259" key="5">
    <source>
        <dbReference type="Pfam" id="PF07393"/>
    </source>
</evidence>
<dbReference type="InterPro" id="IPR048627">
    <property type="entry name" value="Sec10_HB"/>
</dbReference>
<proteinExistence type="inferred from homology"/>
<dbReference type="KEGG" id="tpf:TPHA_0C02410"/>
<keyword evidence="2" id="KW-0813">Transport</keyword>
<evidence type="ECO:0000256" key="3">
    <source>
        <dbReference type="ARBA" id="ARBA00022483"/>
    </source>
</evidence>
<dbReference type="PANTHER" id="PTHR12100:SF0">
    <property type="entry name" value="EXOCYST COMPLEX COMPONENT 5"/>
    <property type="match status" value="1"/>
</dbReference>
<sequence>MNSLYDLDPKWKRLLSTNNFLGGLTVNEFVEELSKDQTLKGSTAKDAETWQKLDPKPYIRTFESILKELKTLCQDTDDKKSYLADEVSREELNHSNNIVQLFDNLKLTINNYDDLDNKLSNVIQIVSPLGEKVETAVKKKKNYIRSVELISYYDQFYGEGKSERLDQLLASNNKHNVSQAIMIVKNLLVLSRKIETKSLPKTGETNKLIEKYSETMENNLLESFNKAYRENNFSQLNEIALILNHFNGGVNVIQSFINQHSYFIDTAELEMDENQEFMIEESTKAKLLDEGYHNVVYDKKIVGLVNGIETVIKDESKIVKRVFEERAPHVLQLFIQRIYAQKIESKFENLLQNSFALSDLAHIRILHSLYSIISQFTKDLSEYFKMLELDEDSLLTSTLSHCFNDLFSRYLHGSSSYFEVEKRSLESILIQKTSAFNLSHEREIHLRSLVNKLENKVNLGIEFNELGNISRGKLSQINDFFKSHLDTERLTLARSNTNTQRDAFGHAHDNLEAGKVVQQDLAIDSALFNIENADSMLRCVVESIARVMELTPNFASDYTLELLGIMNVGIIGSYVETALELAYQEIVKIDVTKVSDINISFLTYISTSTDIISIVSSSVKALFLPLMISSPTTKKDIIDMTNKQIQRTELLINTIIEELTHLYYSLFTELLSKQKKKDFLPKSQDLLNQDTIISLEIVAVLNSLFEQSQKYLKGNNLTLFLTVVGNLLYSLLLSHYGKYQVNSMGGIIVTKDIISYQNIIDEWEIEELSEKFATLRELANLFTVQPELLGSLSREGRLVNLNDNIIAEYIGNRVEINHDKLVSSVKLNFKKDH</sequence>
<dbReference type="GeneID" id="11535270"/>
<evidence type="ECO:0000259" key="6">
    <source>
        <dbReference type="Pfam" id="PF20667"/>
    </source>
</evidence>
<dbReference type="AlphaFoldDB" id="G8BRL8"/>
<feature type="domain" description="Exocyst complex component Sec10-like alpha-helical bundle" evidence="5">
    <location>
        <begin position="182"/>
        <end position="819"/>
    </location>
</feature>
<dbReference type="InterPro" id="IPR009976">
    <property type="entry name" value="Sec10-like"/>
</dbReference>
<keyword evidence="4" id="KW-0175">Coiled coil</keyword>
<dbReference type="STRING" id="1071381.G8BRL8"/>
<evidence type="ECO:0000256" key="4">
    <source>
        <dbReference type="ARBA" id="ARBA00023054"/>
    </source>
</evidence>
<evidence type="ECO:0000313" key="8">
    <source>
        <dbReference type="Proteomes" id="UP000005666"/>
    </source>
</evidence>
<dbReference type="EMBL" id="HE612858">
    <property type="protein sequence ID" value="CCE62394.1"/>
    <property type="molecule type" value="Genomic_DNA"/>
</dbReference>
<gene>
    <name evidence="7" type="primary">TPHA0C02410</name>
    <name evidence="7" type="ordered locus">TPHA_0C02410</name>
</gene>
<protein>
    <submittedName>
        <fullName evidence="7">Uncharacterized protein</fullName>
    </submittedName>
</protein>
<evidence type="ECO:0000256" key="2">
    <source>
        <dbReference type="ARBA" id="ARBA00022448"/>
    </source>
</evidence>
<evidence type="ECO:0000256" key="1">
    <source>
        <dbReference type="ARBA" id="ARBA00006572"/>
    </source>
</evidence>
<keyword evidence="8" id="KW-1185">Reference proteome</keyword>
<accession>G8BRL8</accession>
<organism evidence="7 8">
    <name type="scientific">Tetrapisispora phaffii (strain ATCC 24235 / CBS 4417 / NBRC 1672 / NRRL Y-8282 / UCD 70-5)</name>
    <name type="common">Yeast</name>
    <name type="synonym">Fabospora phaffii</name>
    <dbReference type="NCBI Taxonomy" id="1071381"/>
    <lineage>
        <taxon>Eukaryota</taxon>
        <taxon>Fungi</taxon>
        <taxon>Dikarya</taxon>
        <taxon>Ascomycota</taxon>
        <taxon>Saccharomycotina</taxon>
        <taxon>Saccharomycetes</taxon>
        <taxon>Saccharomycetales</taxon>
        <taxon>Saccharomycetaceae</taxon>
        <taxon>Tetrapisispora</taxon>
    </lineage>
</organism>
<evidence type="ECO:0000313" key="7">
    <source>
        <dbReference type="EMBL" id="CCE62394.1"/>
    </source>
</evidence>
<dbReference type="OrthoDB" id="125856at2759"/>